<dbReference type="EC" id="2.3.2.23" evidence="2"/>
<dbReference type="GO" id="GO:0005524">
    <property type="term" value="F:ATP binding"/>
    <property type="evidence" value="ECO:0007669"/>
    <property type="project" value="UniProtKB-KW"/>
</dbReference>
<keyword evidence="9" id="KW-0067">ATP-binding</keyword>
<keyword evidence="3" id="KW-0808">Transferase</keyword>
<name>A0AAD2HSE7_9AGAR</name>
<dbReference type="InterPro" id="IPR050113">
    <property type="entry name" value="Ub_conjugating_enzyme"/>
</dbReference>
<dbReference type="FunFam" id="3.10.110.10:FF:000023">
    <property type="entry name" value="Ubiquitin-conjugating enzyme E2 J2"/>
    <property type="match status" value="1"/>
</dbReference>
<evidence type="ECO:0000313" key="18">
    <source>
        <dbReference type="Proteomes" id="UP001295794"/>
    </source>
</evidence>
<dbReference type="EMBL" id="CAVNYO010000436">
    <property type="protein sequence ID" value="CAK5279294.1"/>
    <property type="molecule type" value="Genomic_DNA"/>
</dbReference>
<evidence type="ECO:0000256" key="13">
    <source>
        <dbReference type="ARBA" id="ARBA00042181"/>
    </source>
</evidence>
<evidence type="ECO:0000256" key="3">
    <source>
        <dbReference type="ARBA" id="ARBA00022679"/>
    </source>
</evidence>
<evidence type="ECO:0000256" key="4">
    <source>
        <dbReference type="ARBA" id="ARBA00022692"/>
    </source>
</evidence>
<keyword evidence="8" id="KW-0256">Endoplasmic reticulum</keyword>
<evidence type="ECO:0000256" key="9">
    <source>
        <dbReference type="ARBA" id="ARBA00022840"/>
    </source>
</evidence>
<keyword evidence="18" id="KW-1185">Reference proteome</keyword>
<dbReference type="SUPFAM" id="SSF52540">
    <property type="entry name" value="P-loop containing nucleoside triphosphate hydrolases"/>
    <property type="match status" value="1"/>
</dbReference>
<evidence type="ECO:0000313" key="17">
    <source>
        <dbReference type="EMBL" id="CAK5280965.1"/>
    </source>
</evidence>
<keyword evidence="4" id="KW-0812">Transmembrane</keyword>
<sequence length="908" mass="101534">MSEFELLRRLSDMSAYCDVPSRPACASGTRESTLHDLTEWACSSTASSGRALQLAGPAGVGKSTILRSLTSRLRAAGRLAASFAFSASHKCDSFVFTLAYQLACNVPSLREHVLAAVRKDPKIASRSAWVQLRELIVQPCSQADVCGGPFTFIIDGVDEDDLFQDLFRLFSSALRQLPAFKVVTTAEDCGGTVHRVEPSVQDVRVLFEAAHVDADLAEFSGGCPLYASTLIIYLEDHKLETGLKPGLDALYTFVLSQVPWRDALLVLLAILVTPSFAGLTVEHVDQLVPGGARRLMRYLRCVLDVSTMAMAVRHPSTFIAFLLDPSRSSQFCVAESTCLVRAMLQVCGETRVNHIAWKHLTTMVDYITSSDPDPGLLPIVQQFNPDYLFGTLSAFEASGVRMIQWLQKFDPLPTELIQLWNDYAYLNHFHSIVNDFDFDQAPNRTNASFASLDWDPELIRLLRVSVMLPALTPLFPFRVLLGMSWDELRKAACSLRSVDDASLASLWRLAWQDPSSWDGVFRDVALQSIRTMKAAHADVLPRQVIGFWMEWGRFVRSSPPCPLLANELASFVPEDDCFSIATEVYDVIRWLEVFPKGLHMQRERHRWMSYIPGSTHNLDDLRDAFETRWESWKDIERLLVTDIFVTPVTIRDFPYQRSASISNPSASKNTSMASKAAYKRLTKEYVTMQKEPPPFVWAAPDEKNILTWNFIIRGPSDSPYAGGEYHGVLMFPSEYPFKPPGIKMMTPSGRFHPDKKICFSMSDFHPGTWNPAWSVATILTGLLSFMLSDEMTTGSVNTSDAHKRVFAARSHEWNLGQSRFKDAFPEYCTPQIRDVPNMGEKERGASAPAPPQPEPVSAAPATSENKAVIPVDDAVNWTTSLGQVLWEKWRWGLFIILAVVVSRISSPA</sequence>
<evidence type="ECO:0000256" key="11">
    <source>
        <dbReference type="ARBA" id="ARBA00023136"/>
    </source>
</evidence>
<keyword evidence="7" id="KW-0833">Ubl conjugation pathway</keyword>
<proteinExistence type="predicted"/>
<dbReference type="SUPFAM" id="SSF54495">
    <property type="entry name" value="UBC-like"/>
    <property type="match status" value="1"/>
</dbReference>
<dbReference type="SMART" id="SM00212">
    <property type="entry name" value="UBCc"/>
    <property type="match status" value="1"/>
</dbReference>
<accession>A0AAD2HSE7</accession>
<evidence type="ECO:0000313" key="16">
    <source>
        <dbReference type="EMBL" id="CAK5279294.1"/>
    </source>
</evidence>
<dbReference type="InterPro" id="IPR056884">
    <property type="entry name" value="NPHP3-like_N"/>
</dbReference>
<evidence type="ECO:0000256" key="12">
    <source>
        <dbReference type="ARBA" id="ARBA00039885"/>
    </source>
</evidence>
<evidence type="ECO:0000256" key="1">
    <source>
        <dbReference type="ARBA" id="ARBA00004586"/>
    </source>
</evidence>
<evidence type="ECO:0000259" key="15">
    <source>
        <dbReference type="PROSITE" id="PS50127"/>
    </source>
</evidence>
<evidence type="ECO:0000256" key="7">
    <source>
        <dbReference type="ARBA" id="ARBA00022786"/>
    </source>
</evidence>
<dbReference type="InterPro" id="IPR000608">
    <property type="entry name" value="UBC"/>
</dbReference>
<dbReference type="CDD" id="cd23799">
    <property type="entry name" value="UBCc_UBE2J"/>
    <property type="match status" value="1"/>
</dbReference>
<evidence type="ECO:0000256" key="8">
    <source>
        <dbReference type="ARBA" id="ARBA00022824"/>
    </source>
</evidence>
<gene>
    <name evidence="16" type="ORF">MYCIT1_LOCUS29245</name>
    <name evidence="17" type="ORF">MYCIT1_LOCUS31739</name>
</gene>
<comment type="caution">
    <text evidence="17">The sequence shown here is derived from an EMBL/GenBank/DDBJ whole genome shotgun (WGS) entry which is preliminary data.</text>
</comment>
<dbReference type="Gene3D" id="3.10.110.10">
    <property type="entry name" value="Ubiquitin Conjugating Enzyme"/>
    <property type="match status" value="1"/>
</dbReference>
<dbReference type="InterPro" id="IPR016135">
    <property type="entry name" value="UBQ-conjugating_enzyme/RWD"/>
</dbReference>
<keyword evidence="5" id="KW-0677">Repeat</keyword>
<feature type="domain" description="UBC core" evidence="15">
    <location>
        <begin position="676"/>
        <end position="833"/>
    </location>
</feature>
<dbReference type="PROSITE" id="PS50127">
    <property type="entry name" value="UBC_2"/>
    <property type="match status" value="1"/>
</dbReference>
<dbReference type="Proteomes" id="UP001295794">
    <property type="component" value="Unassembled WGS sequence"/>
</dbReference>
<organism evidence="17 18">
    <name type="scientific">Mycena citricolor</name>
    <dbReference type="NCBI Taxonomy" id="2018698"/>
    <lineage>
        <taxon>Eukaryota</taxon>
        <taxon>Fungi</taxon>
        <taxon>Dikarya</taxon>
        <taxon>Basidiomycota</taxon>
        <taxon>Agaricomycotina</taxon>
        <taxon>Agaricomycetes</taxon>
        <taxon>Agaricomycetidae</taxon>
        <taxon>Agaricales</taxon>
        <taxon>Marasmiineae</taxon>
        <taxon>Mycenaceae</taxon>
        <taxon>Mycena</taxon>
    </lineage>
</organism>
<keyword evidence="6" id="KW-0547">Nucleotide-binding</keyword>
<evidence type="ECO:0000256" key="2">
    <source>
        <dbReference type="ARBA" id="ARBA00012486"/>
    </source>
</evidence>
<dbReference type="EMBL" id="CAVNYO010000441">
    <property type="protein sequence ID" value="CAK5280965.1"/>
    <property type="molecule type" value="Genomic_DNA"/>
</dbReference>
<reference evidence="17" key="1">
    <citation type="submission" date="2023-11" db="EMBL/GenBank/DDBJ databases">
        <authorList>
            <person name="De Vega J J."/>
            <person name="De Vega J J."/>
        </authorList>
    </citation>
    <scope>NUCLEOTIDE SEQUENCE</scope>
</reference>
<dbReference type="Pfam" id="PF00179">
    <property type="entry name" value="UQ_con"/>
    <property type="match status" value="1"/>
</dbReference>
<dbReference type="PANTHER" id="PTHR24067">
    <property type="entry name" value="UBIQUITIN-CONJUGATING ENZYME E2"/>
    <property type="match status" value="1"/>
</dbReference>
<protein>
    <recommendedName>
        <fullName evidence="12">Ubiquitin-conjugating enzyme E2 6</fullName>
        <ecNumber evidence="2">2.3.2.23</ecNumber>
    </recommendedName>
    <alternativeName>
        <fullName evidence="13">E2 ubiquitin-conjugating enzyme 6</fullName>
    </alternativeName>
</protein>
<dbReference type="Pfam" id="PF24883">
    <property type="entry name" value="NPHP3_N"/>
    <property type="match status" value="1"/>
</dbReference>
<evidence type="ECO:0000256" key="10">
    <source>
        <dbReference type="ARBA" id="ARBA00022989"/>
    </source>
</evidence>
<keyword evidence="10" id="KW-1133">Transmembrane helix</keyword>
<dbReference type="GO" id="GO:0005789">
    <property type="term" value="C:endoplasmic reticulum membrane"/>
    <property type="evidence" value="ECO:0007669"/>
    <property type="project" value="UniProtKB-SubCell"/>
</dbReference>
<evidence type="ECO:0000256" key="5">
    <source>
        <dbReference type="ARBA" id="ARBA00022737"/>
    </source>
</evidence>
<dbReference type="AlphaFoldDB" id="A0AAD2HSE7"/>
<keyword evidence="11" id="KW-0472">Membrane</keyword>
<dbReference type="InterPro" id="IPR027417">
    <property type="entry name" value="P-loop_NTPase"/>
</dbReference>
<evidence type="ECO:0000256" key="14">
    <source>
        <dbReference type="SAM" id="MobiDB-lite"/>
    </source>
</evidence>
<evidence type="ECO:0000256" key="6">
    <source>
        <dbReference type="ARBA" id="ARBA00022741"/>
    </source>
</evidence>
<comment type="subcellular location">
    <subcellularLocation>
        <location evidence="1">Endoplasmic reticulum membrane</location>
    </subcellularLocation>
</comment>
<dbReference type="GO" id="GO:0061631">
    <property type="term" value="F:ubiquitin conjugating enzyme activity"/>
    <property type="evidence" value="ECO:0007669"/>
    <property type="project" value="UniProtKB-EC"/>
</dbReference>
<feature type="region of interest" description="Disordered" evidence="14">
    <location>
        <begin position="836"/>
        <end position="863"/>
    </location>
</feature>